<reference evidence="2 3" key="1">
    <citation type="journal article" date="2012" name="J. Bacteriol.">
        <title>Complete Genome Sequence of the Fruiting Myxobacterium Corallococcus coralloides DSM 2259.</title>
        <authorList>
            <person name="Huntley S."/>
            <person name="Zhang Y."/>
            <person name="Treuner-Lange A."/>
            <person name="Kneip S."/>
            <person name="Sensen C.W."/>
            <person name="Sogaard-Andersen L."/>
        </authorList>
    </citation>
    <scope>NUCLEOTIDE SEQUENCE [LARGE SCALE GENOMIC DNA]</scope>
    <source>
        <strain evidence="3">ATCC 25202 / DSM 2259 / NBRC 100086 / M2</strain>
    </source>
</reference>
<dbReference type="Proteomes" id="UP000007587">
    <property type="component" value="Chromosome"/>
</dbReference>
<name>H8MXQ1_CORCM</name>
<evidence type="ECO:0000313" key="3">
    <source>
        <dbReference type="Proteomes" id="UP000007587"/>
    </source>
</evidence>
<sequence length="352" mass="37656">MMRARAPSAHAVDLASEAPPGRNLPKPVRQSDKFVLHGEKAVPEQRTSKTCPTVGQVPAVRGEGPRANEFQTCRTAGQVPDAWADQRLLRGTDSQNLSDSRTGSRCPGGVGQVPDAWAEQELLLGTDSQNLSDSRTGFRCPGGRATGPWGPNLSDSRTGFRCPGGVEQLPEPRSSEPVGQIPAARAERRPRSTDFKTCPTVGQVRAARAGRWSSSWPNWSSSRTGFGCPAGAACPALRVEGEARPMGDRQEVRPHEAGHRGHSNLSDCRTGFSVRRWRGVPMGFSPSHPWGQAACMRAWRLGGVPPTRDRGASRISMRGRRKRLGALAGGDVPGEGPFGCKRASGPCGGYQV</sequence>
<keyword evidence="3" id="KW-1185">Reference proteome</keyword>
<feature type="compositionally biased region" description="Basic and acidic residues" evidence="1">
    <location>
        <begin position="29"/>
        <end position="47"/>
    </location>
</feature>
<organism evidence="2 3">
    <name type="scientific">Corallococcus coralloides (strain ATCC 25202 / DSM 2259 / NBRC 100086 / M2)</name>
    <name type="common">Myxococcus coralloides</name>
    <dbReference type="NCBI Taxonomy" id="1144275"/>
    <lineage>
        <taxon>Bacteria</taxon>
        <taxon>Pseudomonadati</taxon>
        <taxon>Myxococcota</taxon>
        <taxon>Myxococcia</taxon>
        <taxon>Myxococcales</taxon>
        <taxon>Cystobacterineae</taxon>
        <taxon>Myxococcaceae</taxon>
        <taxon>Corallococcus</taxon>
    </lineage>
</organism>
<evidence type="ECO:0000256" key="1">
    <source>
        <dbReference type="SAM" id="MobiDB-lite"/>
    </source>
</evidence>
<evidence type="ECO:0000313" key="2">
    <source>
        <dbReference type="EMBL" id="AFE07052.1"/>
    </source>
</evidence>
<dbReference type="AlphaFoldDB" id="H8MXQ1"/>
<accession>H8MXQ1</accession>
<dbReference type="HOGENOM" id="CLU_786896_0_0_7"/>
<proteinExistence type="predicted"/>
<dbReference type="STRING" id="1144275.COCOR_06669"/>
<feature type="region of interest" description="Disordered" evidence="1">
    <location>
        <begin position="1"/>
        <end position="63"/>
    </location>
</feature>
<protein>
    <submittedName>
        <fullName evidence="2">Uncharacterized protein</fullName>
    </submittedName>
</protein>
<feature type="compositionally biased region" description="Basic and acidic residues" evidence="1">
    <location>
        <begin position="185"/>
        <end position="194"/>
    </location>
</feature>
<dbReference type="KEGG" id="ccx:COCOR_06669"/>
<feature type="region of interest" description="Disordered" evidence="1">
    <location>
        <begin position="130"/>
        <end position="197"/>
    </location>
</feature>
<reference evidence="3" key="2">
    <citation type="submission" date="2012-03" db="EMBL/GenBank/DDBJ databases">
        <title>Genome sequence of the fruiting myxobacterium Corallococcus coralloides DSM 2259.</title>
        <authorList>
            <person name="Huntley S."/>
            <person name="Zhang Y."/>
            <person name="Treuner-Lange A."/>
            <person name="Sensen C.W."/>
            <person name="Sogaard-Andersen L."/>
        </authorList>
    </citation>
    <scope>NUCLEOTIDE SEQUENCE [LARGE SCALE GENOMIC DNA]</scope>
    <source>
        <strain evidence="3">ATCC 25202 / DSM 2259 / NBRC 100086 / M2</strain>
    </source>
</reference>
<dbReference type="EMBL" id="CP003389">
    <property type="protein sequence ID" value="AFE07052.1"/>
    <property type="molecule type" value="Genomic_DNA"/>
</dbReference>
<dbReference type="InParanoid" id="H8MXQ1"/>
<gene>
    <name evidence="2" type="ordered locus">COCOR_06669</name>
</gene>